<feature type="region of interest" description="Disordered" evidence="1">
    <location>
        <begin position="1"/>
        <end position="29"/>
    </location>
</feature>
<dbReference type="PATRIC" id="fig|452652.3.peg.7536"/>
<accession>E4NJU5</accession>
<keyword evidence="3" id="KW-1185">Reference proteome</keyword>
<evidence type="ECO:0000313" key="2">
    <source>
        <dbReference type="EMBL" id="BAJ33243.1"/>
    </source>
</evidence>
<gene>
    <name evidence="2" type="ordered locus">KSE_74880</name>
</gene>
<proteinExistence type="predicted"/>
<feature type="region of interest" description="Disordered" evidence="1">
    <location>
        <begin position="238"/>
        <end position="265"/>
    </location>
</feature>
<evidence type="ECO:0000256" key="1">
    <source>
        <dbReference type="SAM" id="MobiDB-lite"/>
    </source>
</evidence>
<dbReference type="AlphaFoldDB" id="E4NJU5"/>
<dbReference type="InterPro" id="IPR011010">
    <property type="entry name" value="DNA_brk_join_enz"/>
</dbReference>
<dbReference type="RefSeq" id="WP_014140534.1">
    <property type="nucleotide sequence ID" value="NC_016109.1"/>
</dbReference>
<dbReference type="GO" id="GO:0003677">
    <property type="term" value="F:DNA binding"/>
    <property type="evidence" value="ECO:0007669"/>
    <property type="project" value="InterPro"/>
</dbReference>
<dbReference type="EMBL" id="AP010968">
    <property type="protein sequence ID" value="BAJ33243.1"/>
    <property type="molecule type" value="Genomic_DNA"/>
</dbReference>
<name>E4NJU5_KITSK</name>
<dbReference type="SUPFAM" id="SSF56349">
    <property type="entry name" value="DNA breaking-rejoining enzymes"/>
    <property type="match status" value="1"/>
</dbReference>
<organism evidence="2 3">
    <name type="scientific">Kitasatospora setae (strain ATCC 33774 / DSM 43861 / JCM 3304 / KCC A-0304 / NBRC 14216 / KM-6054)</name>
    <name type="common">Streptomyces setae</name>
    <dbReference type="NCBI Taxonomy" id="452652"/>
    <lineage>
        <taxon>Bacteria</taxon>
        <taxon>Bacillati</taxon>
        <taxon>Actinomycetota</taxon>
        <taxon>Actinomycetes</taxon>
        <taxon>Kitasatosporales</taxon>
        <taxon>Streptomycetaceae</taxon>
        <taxon>Kitasatospora</taxon>
    </lineage>
</organism>
<protein>
    <submittedName>
        <fullName evidence="2">Uncharacterized protein</fullName>
    </submittedName>
</protein>
<evidence type="ECO:0000313" key="3">
    <source>
        <dbReference type="Proteomes" id="UP000007076"/>
    </source>
</evidence>
<dbReference type="KEGG" id="ksk:KSE_74880"/>
<dbReference type="Proteomes" id="UP000007076">
    <property type="component" value="Chromosome"/>
</dbReference>
<reference evidence="2 3" key="1">
    <citation type="journal article" date="2010" name="DNA Res.">
        <title>Genome sequence of Kitasatospora setae NBRC 14216T: an evolutionary snapshot of the family Streptomycetaceae.</title>
        <authorList>
            <person name="Ichikawa N."/>
            <person name="Oguchi A."/>
            <person name="Ikeda H."/>
            <person name="Ishikawa J."/>
            <person name="Kitani S."/>
            <person name="Watanabe Y."/>
            <person name="Nakamura S."/>
            <person name="Katano Y."/>
            <person name="Kishi E."/>
            <person name="Sasagawa M."/>
            <person name="Ankai A."/>
            <person name="Fukui S."/>
            <person name="Hashimoto Y."/>
            <person name="Kamata S."/>
            <person name="Otoguro M."/>
            <person name="Tanikawa S."/>
            <person name="Nihira T."/>
            <person name="Horinouchi S."/>
            <person name="Ohnishi Y."/>
            <person name="Hayakawa M."/>
            <person name="Kuzuyama T."/>
            <person name="Arisawa A."/>
            <person name="Nomoto F."/>
            <person name="Miura H."/>
            <person name="Takahashi Y."/>
            <person name="Fujita N."/>
        </authorList>
    </citation>
    <scope>NUCLEOTIDE SEQUENCE [LARGE SCALE GENOMIC DNA]</scope>
    <source>
        <strain evidence="3">ATCC 33774 / DSM 43861 / JCM 3304 / KCC A-0304 / NBRC 14216 / KM-6054</strain>
    </source>
</reference>
<dbReference type="HOGENOM" id="CLU_1048798_0_0_11"/>
<sequence>MSAASEPAGRAQDRIAATYDPNDKGVRDIGESTVTTGRRIGEVLQVRWDCIGRYGGLEMFWHDQAKVGNYDAAIRMPERLCGVLAERRRKTPDRHSRDEFALDPRKPRDHFHRVRSTAFRATVPESRAAAALAARRRKSETAVERVHRAVARLRREKARGGVASVARRADVSRTCLYDNTEARAAVAAVTARAGERRTRTLTDQDDAREATWCERALNAEGALKAARSDLRFQDRRGVDPEAHLLGPPVGKWPRNTRSRGPTTIR</sequence>
<dbReference type="eggNOG" id="ENOG5033QKJ">
    <property type="taxonomic scope" value="Bacteria"/>
</dbReference>